<reference evidence="2" key="1">
    <citation type="submission" date="2020-11" db="EMBL/GenBank/DDBJ databases">
        <authorList>
            <consortium name="DOE Joint Genome Institute"/>
            <person name="Ahrendt S."/>
            <person name="Riley R."/>
            <person name="Andreopoulos W."/>
            <person name="Labutti K."/>
            <person name="Pangilinan J."/>
            <person name="Ruiz-Duenas F.J."/>
            <person name="Barrasa J.M."/>
            <person name="Sanchez-Garcia M."/>
            <person name="Camarero S."/>
            <person name="Miyauchi S."/>
            <person name="Serrano A."/>
            <person name="Linde D."/>
            <person name="Babiker R."/>
            <person name="Drula E."/>
            <person name="Ayuso-Fernandez I."/>
            <person name="Pacheco R."/>
            <person name="Padilla G."/>
            <person name="Ferreira P."/>
            <person name="Barriuso J."/>
            <person name="Kellner H."/>
            <person name="Castanera R."/>
            <person name="Alfaro M."/>
            <person name="Ramirez L."/>
            <person name="Pisabarro A.G."/>
            <person name="Kuo A."/>
            <person name="Tritt A."/>
            <person name="Lipzen A."/>
            <person name="He G."/>
            <person name="Yan M."/>
            <person name="Ng V."/>
            <person name="Cullen D."/>
            <person name="Martin F."/>
            <person name="Rosso M.-N."/>
            <person name="Henrissat B."/>
            <person name="Hibbett D."/>
            <person name="Martinez A.T."/>
            <person name="Grigoriev I.V."/>
        </authorList>
    </citation>
    <scope>NUCLEOTIDE SEQUENCE</scope>
    <source>
        <strain evidence="2">AH 40177</strain>
    </source>
</reference>
<comment type="caution">
    <text evidence="2">The sequence shown here is derived from an EMBL/GenBank/DDBJ whole genome shotgun (WGS) entry which is preliminary data.</text>
</comment>
<keyword evidence="1" id="KW-0812">Transmembrane</keyword>
<keyword evidence="1" id="KW-0472">Membrane</keyword>
<evidence type="ECO:0000313" key="3">
    <source>
        <dbReference type="Proteomes" id="UP000772434"/>
    </source>
</evidence>
<dbReference type="EMBL" id="JADNRY010000010">
    <property type="protein sequence ID" value="KAF9075122.1"/>
    <property type="molecule type" value="Genomic_DNA"/>
</dbReference>
<evidence type="ECO:0000256" key="1">
    <source>
        <dbReference type="SAM" id="Phobius"/>
    </source>
</evidence>
<protein>
    <submittedName>
        <fullName evidence="2">Uncharacterized protein</fullName>
    </submittedName>
</protein>
<organism evidence="2 3">
    <name type="scientific">Rhodocollybia butyracea</name>
    <dbReference type="NCBI Taxonomy" id="206335"/>
    <lineage>
        <taxon>Eukaryota</taxon>
        <taxon>Fungi</taxon>
        <taxon>Dikarya</taxon>
        <taxon>Basidiomycota</taxon>
        <taxon>Agaricomycotina</taxon>
        <taxon>Agaricomycetes</taxon>
        <taxon>Agaricomycetidae</taxon>
        <taxon>Agaricales</taxon>
        <taxon>Marasmiineae</taxon>
        <taxon>Omphalotaceae</taxon>
        <taxon>Rhodocollybia</taxon>
    </lineage>
</organism>
<dbReference type="Proteomes" id="UP000772434">
    <property type="component" value="Unassembled WGS sequence"/>
</dbReference>
<feature type="transmembrane region" description="Helical" evidence="1">
    <location>
        <begin position="92"/>
        <end position="110"/>
    </location>
</feature>
<feature type="transmembrane region" description="Helical" evidence="1">
    <location>
        <begin position="207"/>
        <end position="225"/>
    </location>
</feature>
<accession>A0A9P5UDG1</accession>
<proteinExistence type="predicted"/>
<feature type="transmembrane region" description="Helical" evidence="1">
    <location>
        <begin position="167"/>
        <end position="186"/>
    </location>
</feature>
<feature type="transmembrane region" description="Helical" evidence="1">
    <location>
        <begin position="6"/>
        <end position="23"/>
    </location>
</feature>
<feature type="transmembrane region" description="Helical" evidence="1">
    <location>
        <begin position="122"/>
        <end position="142"/>
    </location>
</feature>
<gene>
    <name evidence="2" type="ORF">BDP27DRAFT_1415500</name>
</gene>
<keyword evidence="3" id="KW-1185">Reference proteome</keyword>
<feature type="transmembrane region" description="Helical" evidence="1">
    <location>
        <begin position="44"/>
        <end position="64"/>
    </location>
</feature>
<dbReference type="AlphaFoldDB" id="A0A9P5UDG1"/>
<sequence>MLIITAIVIGTFLEVLLYGVYVATFIRHVQILVRRQRKLPPKTFIYLSTASLLLFVIATITMVADLNFATHIILKNPTGPDDFSGYVKKRDIKIVCGSFAIMVSDTVLLYRLYILYGSRLRVVALPLLVFMVQCGIEIWSLISLSQQNNGDPGSSDRLKKVNLPLDIFGFFSTGLNVICTSLILACMWRSHRRLLATGVSNLQSPSAYVRVGAILINSAMINIIWWLSILVTSNVSSIVYQMLDPSYACVTGLIFSTIIVSASRPPSEWESFAPVSFQVPAPRAFPQDSMPSMVSIDLSANDVLEADVQLAESSSLDRSSNGVSPKEAV</sequence>
<dbReference type="OrthoDB" id="3269446at2759"/>
<keyword evidence="1" id="KW-1133">Transmembrane helix</keyword>
<name>A0A9P5UDG1_9AGAR</name>
<evidence type="ECO:0000313" key="2">
    <source>
        <dbReference type="EMBL" id="KAF9075122.1"/>
    </source>
</evidence>